<comment type="caution">
    <text evidence="10">The sequence shown here is derived from an EMBL/GenBank/DDBJ whole genome shotgun (WGS) entry which is preliminary data.</text>
</comment>
<dbReference type="EMBL" id="JBDKXB010000001">
    <property type="protein sequence ID" value="MEY6431066.1"/>
    <property type="molecule type" value="Genomic_DNA"/>
</dbReference>
<keyword evidence="5 8" id="KW-0547">Nucleotide-binding</keyword>
<dbReference type="SUPFAM" id="SSF82829">
    <property type="entry name" value="MesJ substrate recognition domain-like"/>
    <property type="match status" value="1"/>
</dbReference>
<sequence>MPRLVPDHLLGAIGPFATGRRGWVAFSGGMDSTVLLAALAQLRERLPFRLHAAHVDHGLQPASAAWSDHCRRLCDDLEVPLTCLSVDARAAPGESPEAAARTARYAALMGLIAPGDRLFTAHHQDDQAETVLLALMRGSGPHGLAAMPALAPFGAGLLARPLLGYRRADLEAFARAAGLVWIEDPTNAVLDLDRNLLRHQVLPLLRRRWPSLAHTIARSAAHCADAARLLDGQAAEQIERLALAGGAALSVRGLCALPAELGRTTVRYWIRSHGRTVPDQVHLERILTEVANARPDATPLVAWPGVEIRRYRDALFLLSPLPPAPEPGARIPWIGPALALPHGLGSLARSPSEPGAASAPLEVRFRVPGARWRPAPGAPSRALKILFQEVGIPPWLRPYVPLIHAGGELLAVAGVTPSAGVIWSGHPWEDLGLFR</sequence>
<evidence type="ECO:0000256" key="7">
    <source>
        <dbReference type="ARBA" id="ARBA00048539"/>
    </source>
</evidence>
<dbReference type="NCBIfam" id="TIGR02432">
    <property type="entry name" value="lysidine_TilS_N"/>
    <property type="match status" value="1"/>
</dbReference>
<reference evidence="10 11" key="1">
    <citation type="submission" date="2024-05" db="EMBL/GenBank/DDBJ databases">
        <title>Genome Sequence and Characterization of the New Strain Purple Sulfur Bacterium of Genus Thioalkalicoccus.</title>
        <authorList>
            <person name="Bryantseva I.A."/>
            <person name="Kyndt J.A."/>
            <person name="Imhoff J.F."/>
        </authorList>
    </citation>
    <scope>NUCLEOTIDE SEQUENCE [LARGE SCALE GENOMIC DNA]</scope>
    <source>
        <strain evidence="10 11">Um2</strain>
    </source>
</reference>
<comment type="similarity">
    <text evidence="8">Belongs to the tRNA(Ile)-lysidine synthase family.</text>
</comment>
<accession>A0ABV4B9L2</accession>
<gene>
    <name evidence="8 10" type="primary">tilS</name>
    <name evidence="10" type="ORF">ABC977_01435</name>
</gene>
<dbReference type="PANTHER" id="PTHR43033:SF1">
    <property type="entry name" value="TRNA(ILE)-LYSIDINE SYNTHASE-RELATED"/>
    <property type="match status" value="1"/>
</dbReference>
<dbReference type="GO" id="GO:0032267">
    <property type="term" value="F:tRNA(Ile)-lysidine synthase activity"/>
    <property type="evidence" value="ECO:0007669"/>
    <property type="project" value="UniProtKB-EC"/>
</dbReference>
<dbReference type="PANTHER" id="PTHR43033">
    <property type="entry name" value="TRNA(ILE)-LYSIDINE SYNTHASE-RELATED"/>
    <property type="match status" value="1"/>
</dbReference>
<dbReference type="InterPro" id="IPR015262">
    <property type="entry name" value="tRNA_Ile_lys_synt_subst-bd"/>
</dbReference>
<protein>
    <recommendedName>
        <fullName evidence="8">tRNA(Ile)-lysidine synthase</fullName>
        <ecNumber evidence="8">6.3.4.19</ecNumber>
    </recommendedName>
    <alternativeName>
        <fullName evidence="8">tRNA(Ile)-2-lysyl-cytidine synthase</fullName>
    </alternativeName>
    <alternativeName>
        <fullName evidence="8">tRNA(Ile)-lysidine synthetase</fullName>
    </alternativeName>
</protein>
<dbReference type="CDD" id="cd01992">
    <property type="entry name" value="TilS_N"/>
    <property type="match status" value="1"/>
</dbReference>
<evidence type="ECO:0000256" key="2">
    <source>
        <dbReference type="ARBA" id="ARBA00022490"/>
    </source>
</evidence>
<dbReference type="InterPro" id="IPR012796">
    <property type="entry name" value="Lysidine-tRNA-synth_C"/>
</dbReference>
<comment type="function">
    <text evidence="8">Ligates lysine onto the cytidine present at position 34 of the AUA codon-specific tRNA(Ile) that contains the anticodon CAU, in an ATP-dependent manner. Cytidine is converted to lysidine, thus changing the amino acid specificity of the tRNA from methionine to isoleucine.</text>
</comment>
<dbReference type="SUPFAM" id="SSF52402">
    <property type="entry name" value="Adenine nucleotide alpha hydrolases-like"/>
    <property type="match status" value="1"/>
</dbReference>
<keyword evidence="6 8" id="KW-0067">ATP-binding</keyword>
<dbReference type="Gene3D" id="1.20.59.20">
    <property type="match status" value="1"/>
</dbReference>
<evidence type="ECO:0000256" key="3">
    <source>
        <dbReference type="ARBA" id="ARBA00022598"/>
    </source>
</evidence>
<dbReference type="InterPro" id="IPR011063">
    <property type="entry name" value="TilS/TtcA_N"/>
</dbReference>
<dbReference type="SMART" id="SM00977">
    <property type="entry name" value="TilS_C"/>
    <property type="match status" value="1"/>
</dbReference>
<keyword evidence="3 8" id="KW-0436">Ligase</keyword>
<feature type="binding site" evidence="8">
    <location>
        <begin position="27"/>
        <end position="32"/>
    </location>
    <ligand>
        <name>ATP</name>
        <dbReference type="ChEBI" id="CHEBI:30616"/>
    </ligand>
</feature>
<feature type="domain" description="Lysidine-tRNA(Ile) synthetase C-terminal" evidence="9">
    <location>
        <begin position="361"/>
        <end position="423"/>
    </location>
</feature>
<dbReference type="SUPFAM" id="SSF56037">
    <property type="entry name" value="PheT/TilS domain"/>
    <property type="match status" value="1"/>
</dbReference>
<comment type="domain">
    <text evidence="8">The N-terminal region contains the highly conserved SGGXDS motif, predicted to be a P-loop motif involved in ATP binding.</text>
</comment>
<dbReference type="Pfam" id="PF11734">
    <property type="entry name" value="TilS_C"/>
    <property type="match status" value="1"/>
</dbReference>
<keyword evidence="2 8" id="KW-0963">Cytoplasm</keyword>
<organism evidence="10 11">
    <name type="scientific">Thioalkalicoccus limnaeus</name>
    <dbReference type="NCBI Taxonomy" id="120681"/>
    <lineage>
        <taxon>Bacteria</taxon>
        <taxon>Pseudomonadati</taxon>
        <taxon>Pseudomonadota</taxon>
        <taxon>Gammaproteobacteria</taxon>
        <taxon>Chromatiales</taxon>
        <taxon>Chromatiaceae</taxon>
        <taxon>Thioalkalicoccus</taxon>
    </lineage>
</organism>
<dbReference type="InterPro" id="IPR014729">
    <property type="entry name" value="Rossmann-like_a/b/a_fold"/>
</dbReference>
<dbReference type="Pfam" id="PF01171">
    <property type="entry name" value="ATP_bind_3"/>
    <property type="match status" value="1"/>
</dbReference>
<dbReference type="Pfam" id="PF09179">
    <property type="entry name" value="TilS"/>
    <property type="match status" value="1"/>
</dbReference>
<evidence type="ECO:0000259" key="9">
    <source>
        <dbReference type="SMART" id="SM00977"/>
    </source>
</evidence>
<comment type="subcellular location">
    <subcellularLocation>
        <location evidence="1 8">Cytoplasm</location>
    </subcellularLocation>
</comment>
<evidence type="ECO:0000313" key="11">
    <source>
        <dbReference type="Proteomes" id="UP001564408"/>
    </source>
</evidence>
<evidence type="ECO:0000256" key="4">
    <source>
        <dbReference type="ARBA" id="ARBA00022694"/>
    </source>
</evidence>
<comment type="catalytic activity">
    <reaction evidence="7 8">
        <text>cytidine(34) in tRNA(Ile2) + L-lysine + ATP = lysidine(34) in tRNA(Ile2) + AMP + diphosphate + H(+)</text>
        <dbReference type="Rhea" id="RHEA:43744"/>
        <dbReference type="Rhea" id="RHEA-COMP:10625"/>
        <dbReference type="Rhea" id="RHEA-COMP:10670"/>
        <dbReference type="ChEBI" id="CHEBI:15378"/>
        <dbReference type="ChEBI" id="CHEBI:30616"/>
        <dbReference type="ChEBI" id="CHEBI:32551"/>
        <dbReference type="ChEBI" id="CHEBI:33019"/>
        <dbReference type="ChEBI" id="CHEBI:82748"/>
        <dbReference type="ChEBI" id="CHEBI:83665"/>
        <dbReference type="ChEBI" id="CHEBI:456215"/>
        <dbReference type="EC" id="6.3.4.19"/>
    </reaction>
</comment>
<evidence type="ECO:0000256" key="8">
    <source>
        <dbReference type="HAMAP-Rule" id="MF_01161"/>
    </source>
</evidence>
<name>A0ABV4B9L2_9GAMM</name>
<evidence type="ECO:0000256" key="6">
    <source>
        <dbReference type="ARBA" id="ARBA00022840"/>
    </source>
</evidence>
<keyword evidence="4 8" id="KW-0819">tRNA processing</keyword>
<dbReference type="NCBIfam" id="TIGR02433">
    <property type="entry name" value="lysidine_TilS_C"/>
    <property type="match status" value="1"/>
</dbReference>
<dbReference type="RefSeq" id="WP_369665440.1">
    <property type="nucleotide sequence ID" value="NZ_JBDKXB010000001.1"/>
</dbReference>
<dbReference type="Gene3D" id="3.40.50.620">
    <property type="entry name" value="HUPs"/>
    <property type="match status" value="1"/>
</dbReference>
<dbReference type="EC" id="6.3.4.19" evidence="8"/>
<evidence type="ECO:0000256" key="5">
    <source>
        <dbReference type="ARBA" id="ARBA00022741"/>
    </source>
</evidence>
<keyword evidence="11" id="KW-1185">Reference proteome</keyword>
<dbReference type="Proteomes" id="UP001564408">
    <property type="component" value="Unassembled WGS sequence"/>
</dbReference>
<proteinExistence type="inferred from homology"/>
<evidence type="ECO:0000256" key="1">
    <source>
        <dbReference type="ARBA" id="ARBA00004496"/>
    </source>
</evidence>
<dbReference type="InterPro" id="IPR012795">
    <property type="entry name" value="tRNA_Ile_lys_synt_N"/>
</dbReference>
<evidence type="ECO:0000313" key="10">
    <source>
        <dbReference type="EMBL" id="MEY6431066.1"/>
    </source>
</evidence>
<dbReference type="InterPro" id="IPR012094">
    <property type="entry name" value="tRNA_Ile_lys_synt"/>
</dbReference>
<dbReference type="HAMAP" id="MF_01161">
    <property type="entry name" value="tRNA_Ile_lys_synt"/>
    <property type="match status" value="1"/>
</dbReference>